<evidence type="ECO:0000256" key="7">
    <source>
        <dbReference type="ARBA" id="ARBA00022837"/>
    </source>
</evidence>
<dbReference type="InterPro" id="IPR024632">
    <property type="entry name" value="PLipase_D_C"/>
</dbReference>
<evidence type="ECO:0000259" key="10">
    <source>
        <dbReference type="PROSITE" id="PS50004"/>
    </source>
</evidence>
<dbReference type="PANTHER" id="PTHR18896">
    <property type="entry name" value="PHOSPHOLIPASE D"/>
    <property type="match status" value="1"/>
</dbReference>
<evidence type="ECO:0000256" key="6">
    <source>
        <dbReference type="ARBA" id="ARBA00022801"/>
    </source>
</evidence>
<keyword evidence="13" id="KW-1185">Reference proteome</keyword>
<evidence type="ECO:0000313" key="12">
    <source>
        <dbReference type="EMBL" id="ROT76570.1"/>
    </source>
</evidence>
<dbReference type="PROSITE" id="PS50035">
    <property type="entry name" value="PLD"/>
    <property type="match status" value="2"/>
</dbReference>
<evidence type="ECO:0000256" key="2">
    <source>
        <dbReference type="ARBA" id="ARBA00010683"/>
    </source>
</evidence>
<feature type="domain" description="C2" evidence="10">
    <location>
        <begin position="1"/>
        <end position="111"/>
    </location>
</feature>
<keyword evidence="7" id="KW-0106">Calcium</keyword>
<dbReference type="STRING" id="6689.A0A423TJC9"/>
<keyword evidence="6" id="KW-0378">Hydrolase</keyword>
<dbReference type="GO" id="GO:0004630">
    <property type="term" value="F:phospholipase D activity"/>
    <property type="evidence" value="ECO:0007669"/>
    <property type="project" value="UniProtKB-EC"/>
</dbReference>
<dbReference type="OrthoDB" id="270970at2759"/>
<dbReference type="Gene3D" id="2.60.40.150">
    <property type="entry name" value="C2 domain"/>
    <property type="match status" value="1"/>
</dbReference>
<dbReference type="Pfam" id="PF12357">
    <property type="entry name" value="PLD_C"/>
    <property type="match status" value="1"/>
</dbReference>
<protein>
    <recommendedName>
        <fullName evidence="3">phospholipase D</fullName>
        <ecNumber evidence="3">3.1.4.4</ecNumber>
    </recommendedName>
</protein>
<evidence type="ECO:0000256" key="9">
    <source>
        <dbReference type="ARBA" id="ARBA00023098"/>
    </source>
</evidence>
<dbReference type="SMART" id="SM00155">
    <property type="entry name" value="PLDc"/>
    <property type="match status" value="2"/>
</dbReference>
<evidence type="ECO:0000259" key="11">
    <source>
        <dbReference type="PROSITE" id="PS50035"/>
    </source>
</evidence>
<comment type="similarity">
    <text evidence="2">Belongs to the phospholipase D family. C2-PLD subfamily.</text>
</comment>
<evidence type="ECO:0000256" key="5">
    <source>
        <dbReference type="ARBA" id="ARBA00022737"/>
    </source>
</evidence>
<sequence>MSLLHGDLEVEVVGASNLSDADRALFNVVGGDTTDCYVEVKLAGQSILVTSVRNNVIKTRWGEHVSLPVCHVADHLDITVWDKDYLWSDVVGRGKLRLGDPSRAWTKDGPVFLEGGKGRIHMKLRFTPAALAAEMGMEVPRTYFPMRKGGSLALYQDGHATPLPGLTEEAEGAFQAIAKTIRQAKKFIYITGWSVWTGMKLERDREETLGELLKRKAAEGVRVLLLIWDEKFSSVLCAGLLGTHDKATESYFEGSGVRVAMVRRQKSSVHAVREELVEALWTHHQKVVVADEEDGLVAYLGGLDMTNGRWDTPEHPLFSTLNAEHKGDFHNGFVDVSAQEGPREPWHDVHARVTGPVTLDLLRSFEERWRRQVPDEAHLLLPALRPAVTPVSESDQEGTWQMQVVRSIDANSTTFSSGRSGVLDSYDGRTVDTSLHRAIYFIGSSQAWEEDQDVNALNLIPLEIVQRVVSKIRQGKGFRVYLVLPMLPEGNPENRIHKGSMNAILRWQFRTLQMMYKRIAEALVAVGSKAHPTDYLVPLCLAKQEPRSPRSANVAAAELDGAGQRWREQRSFLIYVHSKMAVADDAHVLVGSANLNERSLDGRRDTEVAVAACQTRQDGRGGEVAVQDGAVRAFRKALWAEHTWGLSEEEEALGDPGSLRAVRRIRQLADAALQSFAKGDVKGHRSRFLSYPLAVAQDGAVGPRPDMPLIPGFALSPLGCETYIPSIATS</sequence>
<dbReference type="InterPro" id="IPR035892">
    <property type="entry name" value="C2_domain_sf"/>
</dbReference>
<dbReference type="SMART" id="SM00239">
    <property type="entry name" value="C2"/>
    <property type="match status" value="1"/>
</dbReference>
<feature type="domain" description="PLD phosphodiesterase" evidence="11">
    <location>
        <begin position="572"/>
        <end position="599"/>
    </location>
</feature>
<dbReference type="InterPro" id="IPR001736">
    <property type="entry name" value="PLipase_D/transphosphatidylase"/>
</dbReference>
<dbReference type="PANTHER" id="PTHR18896:SF60">
    <property type="entry name" value="PHOSPHOLIPASE D"/>
    <property type="match status" value="1"/>
</dbReference>
<dbReference type="SUPFAM" id="SSF49562">
    <property type="entry name" value="C2 domain (Calcium/lipid-binding domain, CaLB)"/>
    <property type="match status" value="1"/>
</dbReference>
<proteinExistence type="inferred from homology"/>
<keyword evidence="8" id="KW-0442">Lipid degradation</keyword>
<dbReference type="InterPro" id="IPR000008">
    <property type="entry name" value="C2_dom"/>
</dbReference>
<feature type="domain" description="PLD phosphodiesterase" evidence="11">
    <location>
        <begin position="279"/>
        <end position="309"/>
    </location>
</feature>
<dbReference type="SUPFAM" id="SSF56024">
    <property type="entry name" value="Phospholipase D/nuclease"/>
    <property type="match status" value="2"/>
</dbReference>
<reference evidence="12 13" key="1">
    <citation type="submission" date="2018-04" db="EMBL/GenBank/DDBJ databases">
        <authorList>
            <person name="Zhang X."/>
            <person name="Yuan J."/>
            <person name="Li F."/>
            <person name="Xiang J."/>
        </authorList>
    </citation>
    <scope>NUCLEOTIDE SEQUENCE [LARGE SCALE GENOMIC DNA]</scope>
    <source>
        <tissue evidence="12">Muscle</tissue>
    </source>
</reference>
<dbReference type="AlphaFoldDB" id="A0A423TJC9"/>
<dbReference type="GO" id="GO:0009395">
    <property type="term" value="P:phospholipid catabolic process"/>
    <property type="evidence" value="ECO:0007669"/>
    <property type="project" value="TreeGrafter"/>
</dbReference>
<dbReference type="Gene3D" id="3.30.870.10">
    <property type="entry name" value="Endonuclease Chain A"/>
    <property type="match status" value="2"/>
</dbReference>
<accession>A0A423TJC9</accession>
<dbReference type="EC" id="3.1.4.4" evidence="3"/>
<comment type="caution">
    <text evidence="12">The sequence shown here is derived from an EMBL/GenBank/DDBJ whole genome shotgun (WGS) entry which is preliminary data.</text>
</comment>
<dbReference type="GO" id="GO:0046872">
    <property type="term" value="F:metal ion binding"/>
    <property type="evidence" value="ECO:0007669"/>
    <property type="project" value="UniProtKB-KW"/>
</dbReference>
<dbReference type="EMBL" id="QCYY01001642">
    <property type="protein sequence ID" value="ROT76570.1"/>
    <property type="molecule type" value="Genomic_DNA"/>
</dbReference>
<dbReference type="Pfam" id="PF00168">
    <property type="entry name" value="C2"/>
    <property type="match status" value="1"/>
</dbReference>
<dbReference type="GO" id="GO:0005886">
    <property type="term" value="C:plasma membrane"/>
    <property type="evidence" value="ECO:0007669"/>
    <property type="project" value="TreeGrafter"/>
</dbReference>
<evidence type="ECO:0000256" key="4">
    <source>
        <dbReference type="ARBA" id="ARBA00022723"/>
    </source>
</evidence>
<name>A0A423TJC9_PENVA</name>
<comment type="cofactor">
    <cofactor evidence="1">
        <name>Ca(2+)</name>
        <dbReference type="ChEBI" id="CHEBI:29108"/>
    </cofactor>
</comment>
<dbReference type="PROSITE" id="PS50004">
    <property type="entry name" value="C2"/>
    <property type="match status" value="1"/>
</dbReference>
<dbReference type="Proteomes" id="UP000283509">
    <property type="component" value="Unassembled WGS sequence"/>
</dbReference>
<keyword evidence="4" id="KW-0479">Metal-binding</keyword>
<evidence type="ECO:0000256" key="1">
    <source>
        <dbReference type="ARBA" id="ARBA00001913"/>
    </source>
</evidence>
<keyword evidence="5" id="KW-0677">Repeat</keyword>
<dbReference type="InterPro" id="IPR015679">
    <property type="entry name" value="PLipase_D_fam"/>
</dbReference>
<evidence type="ECO:0000256" key="8">
    <source>
        <dbReference type="ARBA" id="ARBA00022963"/>
    </source>
</evidence>
<dbReference type="Pfam" id="PF00614">
    <property type="entry name" value="PLDc"/>
    <property type="match status" value="2"/>
</dbReference>
<evidence type="ECO:0000256" key="3">
    <source>
        <dbReference type="ARBA" id="ARBA00012027"/>
    </source>
</evidence>
<reference evidence="12 13" key="2">
    <citation type="submission" date="2019-01" db="EMBL/GenBank/DDBJ databases">
        <title>The decoding of complex shrimp genome reveals the adaptation for benthos swimmer, frequently molting mechanism and breeding impact on genome.</title>
        <authorList>
            <person name="Sun Y."/>
            <person name="Gao Y."/>
            <person name="Yu Y."/>
        </authorList>
    </citation>
    <scope>NUCLEOTIDE SEQUENCE [LARGE SCALE GENOMIC DNA]</scope>
    <source>
        <tissue evidence="12">Muscle</tissue>
    </source>
</reference>
<organism evidence="12 13">
    <name type="scientific">Penaeus vannamei</name>
    <name type="common">Whiteleg shrimp</name>
    <name type="synonym">Litopenaeus vannamei</name>
    <dbReference type="NCBI Taxonomy" id="6689"/>
    <lineage>
        <taxon>Eukaryota</taxon>
        <taxon>Metazoa</taxon>
        <taxon>Ecdysozoa</taxon>
        <taxon>Arthropoda</taxon>
        <taxon>Crustacea</taxon>
        <taxon>Multicrustacea</taxon>
        <taxon>Malacostraca</taxon>
        <taxon>Eumalacostraca</taxon>
        <taxon>Eucarida</taxon>
        <taxon>Decapoda</taxon>
        <taxon>Dendrobranchiata</taxon>
        <taxon>Penaeoidea</taxon>
        <taxon>Penaeidae</taxon>
        <taxon>Penaeus</taxon>
    </lineage>
</organism>
<evidence type="ECO:0000313" key="13">
    <source>
        <dbReference type="Proteomes" id="UP000283509"/>
    </source>
</evidence>
<keyword evidence="9" id="KW-0443">Lipid metabolism</keyword>
<gene>
    <name evidence="12" type="ORF">C7M84_004844</name>
</gene>